<dbReference type="Gene3D" id="2.40.100.20">
    <property type="match status" value="1"/>
</dbReference>
<dbReference type="Pfam" id="PF18050">
    <property type="entry name" value="Cyclophil_like2"/>
    <property type="match status" value="1"/>
</dbReference>
<evidence type="ECO:0000313" key="2">
    <source>
        <dbReference type="EMBL" id="GIF74639.1"/>
    </source>
</evidence>
<dbReference type="InterPro" id="IPR041183">
    <property type="entry name" value="Cyclophilin-like"/>
</dbReference>
<protein>
    <recommendedName>
        <fullName evidence="1">Cyclophilin-like domain-containing protein</fullName>
    </recommendedName>
</protein>
<dbReference type="EMBL" id="BONE01000033">
    <property type="protein sequence ID" value="GIF74639.1"/>
    <property type="molecule type" value="Genomic_DNA"/>
</dbReference>
<organism evidence="2 3">
    <name type="scientific">Asanoa siamensis</name>
    <dbReference type="NCBI Taxonomy" id="926357"/>
    <lineage>
        <taxon>Bacteria</taxon>
        <taxon>Bacillati</taxon>
        <taxon>Actinomycetota</taxon>
        <taxon>Actinomycetes</taxon>
        <taxon>Micromonosporales</taxon>
        <taxon>Micromonosporaceae</taxon>
        <taxon>Asanoa</taxon>
    </lineage>
</organism>
<proteinExistence type="predicted"/>
<dbReference type="InterPro" id="IPR029000">
    <property type="entry name" value="Cyclophilin-like_dom_sf"/>
</dbReference>
<keyword evidence="3" id="KW-1185">Reference proteome</keyword>
<dbReference type="SUPFAM" id="SSF50891">
    <property type="entry name" value="Cyclophilin-like"/>
    <property type="match status" value="1"/>
</dbReference>
<sequence>MTATAVLSGCSTLAGPAPDSTLPAAPSGAGVVLRFDGQTVTAALADTPAAQEFTAMLPLTVRLRDVWGQAKSGRLPHTLAVEGAAPIHDPTPGEIYFWPSTEVLAIYYADLGQTVPAPGLVRLGVVNAGLDQLAGAGRQVTVRIERQPPH</sequence>
<evidence type="ECO:0000313" key="3">
    <source>
        <dbReference type="Proteomes" id="UP000604117"/>
    </source>
</evidence>
<evidence type="ECO:0000259" key="1">
    <source>
        <dbReference type="Pfam" id="PF18050"/>
    </source>
</evidence>
<dbReference type="RefSeq" id="WP_203715375.1">
    <property type="nucleotide sequence ID" value="NZ_BONE01000033.1"/>
</dbReference>
<dbReference type="Proteomes" id="UP000604117">
    <property type="component" value="Unassembled WGS sequence"/>
</dbReference>
<gene>
    <name evidence="2" type="ORF">Asi02nite_41570</name>
</gene>
<name>A0ABQ4CTN7_9ACTN</name>
<comment type="caution">
    <text evidence="2">The sequence shown here is derived from an EMBL/GenBank/DDBJ whole genome shotgun (WGS) entry which is preliminary data.</text>
</comment>
<accession>A0ABQ4CTN7</accession>
<feature type="domain" description="Cyclophilin-like" evidence="1">
    <location>
        <begin position="33"/>
        <end position="145"/>
    </location>
</feature>
<reference evidence="2 3" key="1">
    <citation type="submission" date="2021-01" db="EMBL/GenBank/DDBJ databases">
        <title>Whole genome shotgun sequence of Asanoa siamensis NBRC 107932.</title>
        <authorList>
            <person name="Komaki H."/>
            <person name="Tamura T."/>
        </authorList>
    </citation>
    <scope>NUCLEOTIDE SEQUENCE [LARGE SCALE GENOMIC DNA]</scope>
    <source>
        <strain evidence="2 3">NBRC 107932</strain>
    </source>
</reference>